<organism evidence="2 3">
    <name type="scientific">Mycena rosella</name>
    <name type="common">Pink bonnet</name>
    <name type="synonym">Agaricus rosellus</name>
    <dbReference type="NCBI Taxonomy" id="1033263"/>
    <lineage>
        <taxon>Eukaryota</taxon>
        <taxon>Fungi</taxon>
        <taxon>Dikarya</taxon>
        <taxon>Basidiomycota</taxon>
        <taxon>Agaricomycotina</taxon>
        <taxon>Agaricomycetes</taxon>
        <taxon>Agaricomycetidae</taxon>
        <taxon>Agaricales</taxon>
        <taxon>Marasmiineae</taxon>
        <taxon>Mycenaceae</taxon>
        <taxon>Mycena</taxon>
    </lineage>
</organism>
<reference evidence="2" key="1">
    <citation type="submission" date="2023-03" db="EMBL/GenBank/DDBJ databases">
        <title>Massive genome expansion in bonnet fungi (Mycena s.s.) driven by repeated elements and novel gene families across ecological guilds.</title>
        <authorList>
            <consortium name="Lawrence Berkeley National Laboratory"/>
            <person name="Harder C.B."/>
            <person name="Miyauchi S."/>
            <person name="Viragh M."/>
            <person name="Kuo A."/>
            <person name="Thoen E."/>
            <person name="Andreopoulos B."/>
            <person name="Lu D."/>
            <person name="Skrede I."/>
            <person name="Drula E."/>
            <person name="Henrissat B."/>
            <person name="Morin E."/>
            <person name="Kohler A."/>
            <person name="Barry K."/>
            <person name="LaButti K."/>
            <person name="Morin E."/>
            <person name="Salamov A."/>
            <person name="Lipzen A."/>
            <person name="Mereny Z."/>
            <person name="Hegedus B."/>
            <person name="Baldrian P."/>
            <person name="Stursova M."/>
            <person name="Weitz H."/>
            <person name="Taylor A."/>
            <person name="Grigoriev I.V."/>
            <person name="Nagy L.G."/>
            <person name="Martin F."/>
            <person name="Kauserud H."/>
        </authorList>
    </citation>
    <scope>NUCLEOTIDE SEQUENCE</scope>
    <source>
        <strain evidence="2">CBHHK067</strain>
    </source>
</reference>
<accession>A0AAD7CS63</accession>
<evidence type="ECO:0000313" key="2">
    <source>
        <dbReference type="EMBL" id="KAJ7657060.1"/>
    </source>
</evidence>
<dbReference type="EMBL" id="JARKIE010000294">
    <property type="protein sequence ID" value="KAJ7657060.1"/>
    <property type="molecule type" value="Genomic_DNA"/>
</dbReference>
<dbReference type="PANTHER" id="PTHR46579:SF1">
    <property type="entry name" value="F5_8 TYPE C DOMAIN-CONTAINING PROTEIN"/>
    <property type="match status" value="1"/>
</dbReference>
<keyword evidence="3" id="KW-1185">Reference proteome</keyword>
<evidence type="ECO:0000256" key="1">
    <source>
        <dbReference type="SAM" id="MobiDB-lite"/>
    </source>
</evidence>
<dbReference type="PANTHER" id="PTHR46579">
    <property type="entry name" value="F5/8 TYPE C DOMAIN-CONTAINING PROTEIN-RELATED"/>
    <property type="match status" value="1"/>
</dbReference>
<dbReference type="AlphaFoldDB" id="A0AAD7CS63"/>
<feature type="compositionally biased region" description="Acidic residues" evidence="1">
    <location>
        <begin position="53"/>
        <end position="68"/>
    </location>
</feature>
<feature type="compositionally biased region" description="Acidic residues" evidence="1">
    <location>
        <begin position="95"/>
        <end position="106"/>
    </location>
</feature>
<dbReference type="Proteomes" id="UP001221757">
    <property type="component" value="Unassembled WGS sequence"/>
</dbReference>
<feature type="compositionally biased region" description="Acidic residues" evidence="1">
    <location>
        <begin position="115"/>
        <end position="135"/>
    </location>
</feature>
<evidence type="ECO:0008006" key="4">
    <source>
        <dbReference type="Google" id="ProtNLM"/>
    </source>
</evidence>
<evidence type="ECO:0000313" key="3">
    <source>
        <dbReference type="Proteomes" id="UP001221757"/>
    </source>
</evidence>
<feature type="region of interest" description="Disordered" evidence="1">
    <location>
        <begin position="36"/>
        <end position="141"/>
    </location>
</feature>
<name>A0AAD7CS63_MYCRO</name>
<sequence>MPSARTKDKKRKNAQRNKRKICHCTAFCGKLLSERSRRRHKRQVLDPATIGESESESEQEELQVDQQPEDDHSDTQHAFDPPLDDDTGSSRAMDVDDDCSDSDMDSGSDVSVSDAESEFQLDEDDEWLQFDEGEERQEATSREQMLRELDEMLGPDEADLFDTRNEILTDQDRDNIRAFQLKMMSTMPHLAFAQMRHAFRPKLEISSHWVMIHRVAILSNVEPVWIPCCPNSCMVYTGDHADLEACRFCNESKYAADGRPRRLFCYLPIIRRLQGFFMNHKKVEQLLYRHNYQRNPGAISDVFDGQHYRDLRKKKVVVNGEKLPHCYFSGKYDISLSACTDSYLLFERRRKGPSATPILVKIDNIPPETRTHLQDLMCCGVISGPNGPKDLHSFLIPFDDEMVELAHGGVRNVTGGEKVYYVPLSFPCDEHEQPATWDPHNLPLRTHEHFLDVIREIDQAGTANAAEKLAKYHGIKGLPTLRKVGSMDLARSYPWDFMHLLFENNIPNLVAHWSGKFKGLDTGSQDYEISEEVWEEIWKETADAMKDIPSSFSRSLAVGPGKFTAEAWCFWFVYMAPTLLKGRFAHPKYHTHACELSEIIKACLKFTITYPELDTLEEQIIQWVQTYEREDRLRACPLVVHGLLHVVSDIRFCGPSWTTWTFYMERYCGFLKAGLRSRRFPWANLNNRVLNYAYLEQIGSRYDLTDELEIFGRRSRGPSQSEKVYADYPENILRVPYRKAYTPDDILRRKIAGYFSSALGKPTNTFLALLPKVMPSWGKVRILDGDSIRSASAAGKGTGPERDSSYVRYELQVQERTRRLGHPIETRWVPQIFYGRLEQILVCDVPKGELWGGFSGKTRLLAVITPCSTGGKDATEEIVSYDRMTTQIVTDLQTISSVVGRIKTRGKWTIIDRSGGLIKPEFIAELVEEELRDNIL</sequence>
<proteinExistence type="predicted"/>
<comment type="caution">
    <text evidence="2">The sequence shown here is derived from an EMBL/GenBank/DDBJ whole genome shotgun (WGS) entry which is preliminary data.</text>
</comment>
<protein>
    <recommendedName>
        <fullName evidence="4">Transposase family Tnp2 protein</fullName>
    </recommendedName>
</protein>
<gene>
    <name evidence="2" type="ORF">B0H17DRAFT_1263491</name>
</gene>